<dbReference type="GO" id="GO:0005814">
    <property type="term" value="C:centriole"/>
    <property type="evidence" value="ECO:0007669"/>
    <property type="project" value="UniProtKB-SubCell"/>
</dbReference>
<feature type="domain" description="POLO box" evidence="20">
    <location>
        <begin position="694"/>
        <end position="775"/>
    </location>
</feature>
<dbReference type="CDD" id="cd13114">
    <property type="entry name" value="POLO_box_Plk4_1"/>
    <property type="match status" value="1"/>
</dbReference>
<dbReference type="FunFam" id="1.10.510.10:FF:000576">
    <property type="entry name" value="Serine/threonine-protein kinase PLK4"/>
    <property type="match status" value="1"/>
</dbReference>
<dbReference type="InterPro" id="IPR017441">
    <property type="entry name" value="Protein_kinase_ATP_BS"/>
</dbReference>
<dbReference type="Gene3D" id="1.10.510.10">
    <property type="entry name" value="Transferase(Phosphotransferase) domain 1"/>
    <property type="match status" value="1"/>
</dbReference>
<keyword evidence="7 17" id="KW-0547">Nucleotide-binding</keyword>
<dbReference type="PANTHER" id="PTHR24345:SF91">
    <property type="entry name" value="SERINE_THREONINE-PROTEIN KINASE PLK4"/>
    <property type="match status" value="1"/>
</dbReference>
<keyword evidence="10" id="KW-0832">Ubl conjugation</keyword>
<accession>A0A8I6RRD1</accession>
<dbReference type="PROSITE" id="PS50011">
    <property type="entry name" value="PROTEIN_KINASE_DOM"/>
    <property type="match status" value="1"/>
</dbReference>
<evidence type="ECO:0000256" key="12">
    <source>
        <dbReference type="ARBA" id="ARBA00030332"/>
    </source>
</evidence>
<evidence type="ECO:0000256" key="8">
    <source>
        <dbReference type="ARBA" id="ARBA00022777"/>
    </source>
</evidence>
<dbReference type="Gene3D" id="2.40.50.930">
    <property type="match status" value="1"/>
</dbReference>
<dbReference type="CTD" id="40384"/>
<dbReference type="GO" id="GO:0004674">
    <property type="term" value="F:protein serine/threonine kinase activity"/>
    <property type="evidence" value="ECO:0007669"/>
    <property type="project" value="UniProtKB-KW"/>
</dbReference>
<dbReference type="CDD" id="cd13115">
    <property type="entry name" value="POLO_box_Plk4_2"/>
    <property type="match status" value="1"/>
</dbReference>
<evidence type="ECO:0000256" key="17">
    <source>
        <dbReference type="PROSITE-ProRule" id="PRU10141"/>
    </source>
</evidence>
<dbReference type="OMA" id="NIVERCH"/>
<dbReference type="PROSITE" id="PS50078">
    <property type="entry name" value="POLO_BOX"/>
    <property type="match status" value="1"/>
</dbReference>
<dbReference type="OrthoDB" id="10004143at2759"/>
<feature type="compositionally biased region" description="Basic and acidic residues" evidence="18">
    <location>
        <begin position="315"/>
        <end position="324"/>
    </location>
</feature>
<dbReference type="Pfam" id="PF18190">
    <property type="entry name" value="Plk4_PB1"/>
    <property type="match status" value="1"/>
</dbReference>
<organism evidence="23 24">
    <name type="scientific">Cimex lectularius</name>
    <name type="common">Bed bug</name>
    <name type="synonym">Acanthia lectularia</name>
    <dbReference type="NCBI Taxonomy" id="79782"/>
    <lineage>
        <taxon>Eukaryota</taxon>
        <taxon>Metazoa</taxon>
        <taxon>Ecdysozoa</taxon>
        <taxon>Arthropoda</taxon>
        <taxon>Hexapoda</taxon>
        <taxon>Insecta</taxon>
        <taxon>Pterygota</taxon>
        <taxon>Neoptera</taxon>
        <taxon>Paraneoptera</taxon>
        <taxon>Hemiptera</taxon>
        <taxon>Heteroptera</taxon>
        <taxon>Panheteroptera</taxon>
        <taxon>Cimicomorpha</taxon>
        <taxon>Cimicidae</taxon>
        <taxon>Cimex</taxon>
    </lineage>
</organism>
<feature type="domain" description="Cryptic POLO box 1 (CPB1)" evidence="21">
    <location>
        <begin position="426"/>
        <end position="545"/>
    </location>
</feature>
<dbReference type="PROSITE" id="PS00109">
    <property type="entry name" value="PROTEIN_KINASE_TYR"/>
    <property type="match status" value="1"/>
</dbReference>
<dbReference type="AlphaFoldDB" id="A0A8I6RRD1"/>
<dbReference type="PROSITE" id="PS51984">
    <property type="entry name" value="CPB1"/>
    <property type="match status" value="1"/>
</dbReference>
<feature type="region of interest" description="Disordered" evidence="18">
    <location>
        <begin position="406"/>
        <end position="438"/>
    </location>
</feature>
<dbReference type="Pfam" id="PF18409">
    <property type="entry name" value="Plk4_PB2"/>
    <property type="match status" value="1"/>
</dbReference>
<dbReference type="FunFam" id="3.30.200.20:FF:000042">
    <property type="entry name" value="Aurora kinase A"/>
    <property type="match status" value="1"/>
</dbReference>
<dbReference type="GO" id="GO:0005524">
    <property type="term" value="F:ATP binding"/>
    <property type="evidence" value="ECO:0007669"/>
    <property type="project" value="UniProtKB-UniRule"/>
</dbReference>
<evidence type="ECO:0000256" key="3">
    <source>
        <dbReference type="ARBA" id="ARBA00020245"/>
    </source>
</evidence>
<keyword evidence="24" id="KW-1185">Reference proteome</keyword>
<evidence type="ECO:0000259" key="21">
    <source>
        <dbReference type="PROSITE" id="PS51984"/>
    </source>
</evidence>
<dbReference type="SUPFAM" id="SSF56112">
    <property type="entry name" value="Protein kinase-like (PK-like)"/>
    <property type="match status" value="1"/>
</dbReference>
<proteinExistence type="predicted"/>
<keyword evidence="11" id="KW-0206">Cytoskeleton</keyword>
<dbReference type="KEGG" id="clec:106666218"/>
<dbReference type="InterPro" id="IPR047108">
    <property type="entry name" value="Plk4-like_POLO_box_2_sf"/>
</dbReference>
<evidence type="ECO:0000313" key="23">
    <source>
        <dbReference type="EnsemblMetazoa" id="XP_014248738.1"/>
    </source>
</evidence>
<dbReference type="Gene3D" id="3.30.1120.130">
    <property type="match status" value="1"/>
</dbReference>
<keyword evidence="8" id="KW-0418">Kinase</keyword>
<evidence type="ECO:0000256" key="1">
    <source>
        <dbReference type="ARBA" id="ARBA00004114"/>
    </source>
</evidence>
<feature type="compositionally biased region" description="Basic and acidic residues" evidence="18">
    <location>
        <begin position="407"/>
        <end position="422"/>
    </location>
</feature>
<feature type="compositionally biased region" description="Low complexity" evidence="18">
    <location>
        <begin position="301"/>
        <end position="312"/>
    </location>
</feature>
<keyword evidence="4" id="KW-0963">Cytoplasm</keyword>
<evidence type="ECO:0000259" key="19">
    <source>
        <dbReference type="PROSITE" id="PS50011"/>
    </source>
</evidence>
<keyword evidence="5" id="KW-0723">Serine/threonine-protein kinase</keyword>
<dbReference type="GO" id="GO:0005634">
    <property type="term" value="C:nucleus"/>
    <property type="evidence" value="ECO:0007669"/>
    <property type="project" value="TreeGrafter"/>
</dbReference>
<dbReference type="InterPro" id="IPR000719">
    <property type="entry name" value="Prot_kinase_dom"/>
</dbReference>
<dbReference type="Pfam" id="PF00069">
    <property type="entry name" value="Pkinase"/>
    <property type="match status" value="1"/>
</dbReference>
<keyword evidence="9 17" id="KW-0067">ATP-binding</keyword>
<dbReference type="InterPro" id="IPR033698">
    <property type="entry name" value="POLO_box_Plk4_2"/>
</dbReference>
<evidence type="ECO:0000256" key="9">
    <source>
        <dbReference type="ARBA" id="ARBA00022840"/>
    </source>
</evidence>
<evidence type="ECO:0000259" key="20">
    <source>
        <dbReference type="PROSITE" id="PS50078"/>
    </source>
</evidence>
<dbReference type="SUPFAM" id="SSF82615">
    <property type="entry name" value="Polo-box domain"/>
    <property type="match status" value="1"/>
</dbReference>
<dbReference type="PROSITE" id="PS51985">
    <property type="entry name" value="CPB2"/>
    <property type="match status" value="1"/>
</dbReference>
<evidence type="ECO:0000256" key="4">
    <source>
        <dbReference type="ARBA" id="ARBA00022490"/>
    </source>
</evidence>
<dbReference type="Gene3D" id="3.30.1120.120">
    <property type="match status" value="1"/>
</dbReference>
<sequence>MRPPKHSSISFGEQIEDYEVLNLLGKGGFASVYRARCLKTLMEVAIKMIDKKLMAENGMVSRVRQEVAIHSRLKHPSVLELYTFFEDSDYVYLVLEHAQYGELQRYIKNNVLSINEDEAAHIMKQVVEGLLYLHSHNILHRDLTLANLLLTKKMRVKIADFGLATQLSRPDEKHMTMCGTPNYISPEVAMRSSHGLEADVWGLGCMLYTLLAGKPPFDTDAVKSTLTRVVMAEFQMPSGISPEARDLIEKLLRKNPRDRIHLSEILEHPFISRSEVDQSQRANKISYGNLALMDSGMGTMSTKSTRSSYSSRYRSRSEDREKRRQALQAPALPTVRDEELDLVNKTSKSLSLRGNGCSMVSKTGSTMGSRMAQHQSKMHSNNYALTMSGNQPLLDFFGNPISQKAVPNERKEPVSSIKREENQTEPVELGVPPLKTNRLQPTRHKTKTAILSLLDNGEVCIELLKRKGGSKAEERVVDVCRISNDGLRIAIYKVGRHGKGIPVAETPPPLPVEGADSVHSYEHLPKEHWKKYHYAAKFISLVRAKTPKITLYTNDAKCILMENSPDADFEAVFYSGGKITKSEEGYKAIDKDGVATILQEDVIDTYSSDLRTMWDHFNEAHRHSLAIESALELTSNCSVGPVFPVIVGRRPIHATLSIQPSQSKENNSPQQPMVFGSFNVTSCYKSSSSSKITKLKVLNSVSIPGIGTACQMSNGEVRIKYRDGSELCVNGDSSGGILFKDQRGIETKFDQSDHLDQNLRSRLAQVPLVLRQLIPKQNAHLR</sequence>
<evidence type="ECO:0000256" key="15">
    <source>
        <dbReference type="ARBA" id="ARBA00047802"/>
    </source>
</evidence>
<keyword evidence="6" id="KW-0808">Transferase</keyword>
<evidence type="ECO:0000313" key="24">
    <source>
        <dbReference type="Proteomes" id="UP000494040"/>
    </source>
</evidence>
<comment type="subcellular location">
    <subcellularLocation>
        <location evidence="1">Cytoplasm</location>
        <location evidence="1">Cytoskeleton</location>
        <location evidence="1">Microtubule organizing center</location>
        <location evidence="1">Centrosome</location>
        <location evidence="1">Centriole</location>
    </subcellularLocation>
</comment>
<dbReference type="InterPro" id="IPR008266">
    <property type="entry name" value="Tyr_kinase_AS"/>
</dbReference>
<reference evidence="23" key="1">
    <citation type="submission" date="2022-01" db="UniProtKB">
        <authorList>
            <consortium name="EnsemblMetazoa"/>
        </authorList>
    </citation>
    <scope>IDENTIFICATION</scope>
</reference>
<name>A0A8I6RRD1_CIMLE</name>
<dbReference type="RefSeq" id="XP_014248738.1">
    <property type="nucleotide sequence ID" value="XM_014393252.2"/>
</dbReference>
<evidence type="ECO:0000256" key="6">
    <source>
        <dbReference type="ARBA" id="ARBA00022679"/>
    </source>
</evidence>
<feature type="domain" description="Cryptic POLO box 2 (CPB2)" evidence="22">
    <location>
        <begin position="546"/>
        <end position="657"/>
    </location>
</feature>
<comment type="catalytic activity">
    <reaction evidence="15">
        <text>L-threonyl-[protein] + ATP = O-phospho-L-threonyl-[protein] + ADP + H(+)</text>
        <dbReference type="Rhea" id="RHEA:46608"/>
        <dbReference type="Rhea" id="RHEA-COMP:11060"/>
        <dbReference type="Rhea" id="RHEA-COMP:11605"/>
        <dbReference type="ChEBI" id="CHEBI:15378"/>
        <dbReference type="ChEBI" id="CHEBI:30013"/>
        <dbReference type="ChEBI" id="CHEBI:30616"/>
        <dbReference type="ChEBI" id="CHEBI:61977"/>
        <dbReference type="ChEBI" id="CHEBI:456216"/>
        <dbReference type="EC" id="2.7.11.21"/>
    </reaction>
</comment>
<dbReference type="Proteomes" id="UP000494040">
    <property type="component" value="Unassembled WGS sequence"/>
</dbReference>
<dbReference type="EC" id="2.7.11.21" evidence="2"/>
<dbReference type="EnsemblMetazoa" id="XM_014393252.2">
    <property type="protein sequence ID" value="XP_014248738.1"/>
    <property type="gene ID" value="LOC106666218"/>
</dbReference>
<evidence type="ECO:0000256" key="13">
    <source>
        <dbReference type="ARBA" id="ARBA00030429"/>
    </source>
</evidence>
<dbReference type="InterPro" id="IPR033696">
    <property type="entry name" value="POLO_box_Plk4_C"/>
</dbReference>
<evidence type="ECO:0000256" key="10">
    <source>
        <dbReference type="ARBA" id="ARBA00022843"/>
    </source>
</evidence>
<dbReference type="InterPro" id="IPR033699">
    <property type="entry name" value="POLO_box_Plk4_1"/>
</dbReference>
<dbReference type="CDD" id="cd13116">
    <property type="entry name" value="POLO_box_Plk4_3"/>
    <property type="match status" value="1"/>
</dbReference>
<evidence type="ECO:0000256" key="2">
    <source>
        <dbReference type="ARBA" id="ARBA00012424"/>
    </source>
</evidence>
<dbReference type="PANTHER" id="PTHR24345">
    <property type="entry name" value="SERINE/THREONINE-PROTEIN KINASE PLK"/>
    <property type="match status" value="1"/>
</dbReference>
<dbReference type="PROSITE" id="PS00107">
    <property type="entry name" value="PROTEIN_KINASE_ATP"/>
    <property type="match status" value="1"/>
</dbReference>
<evidence type="ECO:0000256" key="18">
    <source>
        <dbReference type="SAM" id="MobiDB-lite"/>
    </source>
</evidence>
<comment type="catalytic activity">
    <reaction evidence="16">
        <text>L-seryl-[protein] + ATP = O-phospho-L-seryl-[protein] + ADP + H(+)</text>
        <dbReference type="Rhea" id="RHEA:17989"/>
        <dbReference type="Rhea" id="RHEA-COMP:9863"/>
        <dbReference type="Rhea" id="RHEA-COMP:11604"/>
        <dbReference type="ChEBI" id="CHEBI:15378"/>
        <dbReference type="ChEBI" id="CHEBI:29999"/>
        <dbReference type="ChEBI" id="CHEBI:30616"/>
        <dbReference type="ChEBI" id="CHEBI:83421"/>
        <dbReference type="ChEBI" id="CHEBI:456216"/>
        <dbReference type="EC" id="2.7.11.21"/>
    </reaction>
</comment>
<evidence type="ECO:0000256" key="14">
    <source>
        <dbReference type="ARBA" id="ARBA00030924"/>
    </source>
</evidence>
<feature type="binding site" evidence="17">
    <location>
        <position position="47"/>
    </location>
    <ligand>
        <name>ATP</name>
        <dbReference type="ChEBI" id="CHEBI:30616"/>
    </ligand>
</feature>
<evidence type="ECO:0000256" key="5">
    <source>
        <dbReference type="ARBA" id="ARBA00022527"/>
    </source>
</evidence>
<feature type="domain" description="Protein kinase" evidence="19">
    <location>
        <begin position="18"/>
        <end position="271"/>
    </location>
</feature>
<evidence type="ECO:0000256" key="16">
    <source>
        <dbReference type="ARBA" id="ARBA00048347"/>
    </source>
</evidence>
<dbReference type="InterPro" id="IPR011009">
    <property type="entry name" value="Kinase-like_dom_sf"/>
</dbReference>
<feature type="region of interest" description="Disordered" evidence="18">
    <location>
        <begin position="296"/>
        <end position="331"/>
    </location>
</feature>
<dbReference type="GeneID" id="106666218"/>
<evidence type="ECO:0000256" key="7">
    <source>
        <dbReference type="ARBA" id="ARBA00022741"/>
    </source>
</evidence>
<protein>
    <recommendedName>
        <fullName evidence="3">Serine/threonine-protein kinase PLK4</fullName>
        <ecNumber evidence="2">2.7.11.21</ecNumber>
    </recommendedName>
    <alternativeName>
        <fullName evidence="12">Polo-like kinase 4</fullName>
    </alternativeName>
    <alternativeName>
        <fullName evidence="13 14">Serine/threonine-protein kinase SAK</fullName>
    </alternativeName>
</protein>
<evidence type="ECO:0000256" key="11">
    <source>
        <dbReference type="ARBA" id="ARBA00023212"/>
    </source>
</evidence>
<dbReference type="InterPro" id="IPR046437">
    <property type="entry name" value="Ser_Thr-PK_POLO_box_1_sf"/>
</dbReference>
<dbReference type="InterPro" id="IPR000959">
    <property type="entry name" value="POLO_box_dom"/>
</dbReference>
<evidence type="ECO:0000259" key="22">
    <source>
        <dbReference type="PROSITE" id="PS51985"/>
    </source>
</evidence>